<evidence type="ECO:0000313" key="2">
    <source>
        <dbReference type="Proteomes" id="UP000292693"/>
    </source>
</evidence>
<dbReference type="Proteomes" id="UP000292693">
    <property type="component" value="Unassembled WGS sequence"/>
</dbReference>
<proteinExistence type="predicted"/>
<dbReference type="EMBL" id="PKLL01000024">
    <property type="protein sequence ID" value="RZE19962.1"/>
    <property type="molecule type" value="Genomic_DNA"/>
</dbReference>
<accession>A0A8G1ZQU8</accession>
<comment type="caution">
    <text evidence="1">The sequence shown here is derived from an EMBL/GenBank/DDBJ whole genome shotgun (WGS) entry which is preliminary data.</text>
</comment>
<evidence type="ECO:0000313" key="1">
    <source>
        <dbReference type="EMBL" id="RZE19962.1"/>
    </source>
</evidence>
<organism evidence="1 2">
    <name type="scientific">Streptomyces albidoflavus</name>
    <dbReference type="NCBI Taxonomy" id="1886"/>
    <lineage>
        <taxon>Bacteria</taxon>
        <taxon>Bacillati</taxon>
        <taxon>Actinomycetota</taxon>
        <taxon>Actinomycetes</taxon>
        <taxon>Kitasatosporales</taxon>
        <taxon>Streptomycetaceae</taxon>
        <taxon>Streptomyces</taxon>
        <taxon>Streptomyces albidoflavus group</taxon>
    </lineage>
</organism>
<protein>
    <submittedName>
        <fullName evidence="1">Uncharacterized protein</fullName>
    </submittedName>
</protein>
<dbReference type="AlphaFoldDB" id="A0A8G1ZQU8"/>
<name>A0A8G1ZQU8_9ACTN</name>
<reference evidence="1 2" key="1">
    <citation type="submission" date="2017-12" db="EMBL/GenBank/DDBJ databases">
        <title>Population genomics insights into the ecological differentiation and adaptive evolution in streptomycetes.</title>
        <authorList>
            <person name="Li Y."/>
            <person name="Huang Y."/>
        </authorList>
    </citation>
    <scope>NUCLEOTIDE SEQUENCE [LARGE SCALE GENOMIC DNA]</scope>
    <source>
        <strain evidence="1 2">NBRC 100770</strain>
    </source>
</reference>
<sequence>MARPFFWSGNQLRLIPEIRFVRASSSSAAACRRDDIEGVEPASREGRQRGVIIALLALS</sequence>
<gene>
    <name evidence="1" type="ORF">C0Q92_20080</name>
</gene>